<comment type="caution">
    <text evidence="1">The sequence shown here is derived from an EMBL/GenBank/DDBJ whole genome shotgun (WGS) entry which is preliminary data.</text>
</comment>
<sequence>MKASTAIPLTIAGAIWALTASYIAFIVYRIIRLPLDDEPACIRTRARSRRSHFPHHWRRTCTPDIELQPLPRLNPRDDDDAAADDDALTCWPRPNSSSPVTPTDSSPDRPAAVTNAPRRLVTSPAAPPAEFAAYRAARARILEDRRACVLPAAPTAAAEAACVELREEVVRGLCGGWPGRVAAAALCPSGWRLAAVMNKPPTDSSGFYLPVSIDSGDGEGVPVVRHFIQFSQLPHTVDLFDMLFVEESKDLFPGRRLLLEHMMVRKEVHTYRRLPRSDAAVVAVRTTIKPLVDLEREEMEALVQEVESWPRRVADERGKFLWEGLVMEFCGIRLGWIT</sequence>
<protein>
    <submittedName>
        <fullName evidence="1">Uncharacterized protein LTHEOB_2384</fullName>
    </submittedName>
</protein>
<organism evidence="1 2">
    <name type="scientific">Neofusicoccum parvum</name>
    <dbReference type="NCBI Taxonomy" id="310453"/>
    <lineage>
        <taxon>Eukaryota</taxon>
        <taxon>Fungi</taxon>
        <taxon>Dikarya</taxon>
        <taxon>Ascomycota</taxon>
        <taxon>Pezizomycotina</taxon>
        <taxon>Dothideomycetes</taxon>
        <taxon>Dothideomycetes incertae sedis</taxon>
        <taxon>Botryosphaeriales</taxon>
        <taxon>Botryosphaeriaceae</taxon>
        <taxon>Neofusicoccum</taxon>
    </lineage>
</organism>
<name>A0ACB5RZ37_9PEZI</name>
<dbReference type="EMBL" id="BSXG01000022">
    <property type="protein sequence ID" value="GME25794.1"/>
    <property type="molecule type" value="Genomic_DNA"/>
</dbReference>
<evidence type="ECO:0000313" key="2">
    <source>
        <dbReference type="Proteomes" id="UP001165186"/>
    </source>
</evidence>
<gene>
    <name evidence="1" type="primary">g1566</name>
    <name evidence="1" type="ORF">NpPPO83_00001566</name>
</gene>
<proteinExistence type="predicted"/>
<evidence type="ECO:0000313" key="1">
    <source>
        <dbReference type="EMBL" id="GME25794.1"/>
    </source>
</evidence>
<keyword evidence="2" id="KW-1185">Reference proteome</keyword>
<accession>A0ACB5RZ37</accession>
<dbReference type="Proteomes" id="UP001165186">
    <property type="component" value="Unassembled WGS sequence"/>
</dbReference>
<reference evidence="1" key="1">
    <citation type="submission" date="2024-09" db="EMBL/GenBank/DDBJ databases">
        <title>Draft Genome Sequences of Neofusicoccum parvum.</title>
        <authorList>
            <person name="Ashida A."/>
            <person name="Camagna M."/>
            <person name="Tanaka A."/>
            <person name="Takemoto D."/>
        </authorList>
    </citation>
    <scope>NUCLEOTIDE SEQUENCE</scope>
    <source>
        <strain evidence="1">PPO83</strain>
    </source>
</reference>